<evidence type="ECO:0000313" key="6">
    <source>
        <dbReference type="EMBL" id="OJF13224.1"/>
    </source>
</evidence>
<gene>
    <name evidence="6" type="ORF">BG844_16580</name>
</gene>
<dbReference type="InterPro" id="IPR050109">
    <property type="entry name" value="HTH-type_TetR-like_transc_reg"/>
</dbReference>
<accession>A0A1K0FKF9</accession>
<protein>
    <submittedName>
        <fullName evidence="6">TetR family transcriptional regulator</fullName>
    </submittedName>
</protein>
<sequence>MDIETGSRARTRQAIIDAAIEVFARNPASTLGDVATAAGVGRTTLHRYFAERGDLVVALRREAADRLHRAHERARLAEGTGAEAVRRLCQEYFDLGDVLSLLFSEQVLADGDTWHEVGDCAEDFEAMVRRGHDDGTVDRGLPADWISSLVWSQLYAGWSYIGEHQVSRHEALRLILRSIEGALAPR</sequence>
<evidence type="ECO:0000256" key="2">
    <source>
        <dbReference type="ARBA" id="ARBA00023125"/>
    </source>
</evidence>
<dbReference type="InterPro" id="IPR009057">
    <property type="entry name" value="Homeodomain-like_sf"/>
</dbReference>
<dbReference type="InterPro" id="IPR001647">
    <property type="entry name" value="HTH_TetR"/>
</dbReference>
<comment type="caution">
    <text evidence="6">The sequence shown here is derived from an EMBL/GenBank/DDBJ whole genome shotgun (WGS) entry which is preliminary data.</text>
</comment>
<keyword evidence="2 4" id="KW-0238">DNA-binding</keyword>
<dbReference type="PROSITE" id="PS50977">
    <property type="entry name" value="HTH_TETR_2"/>
    <property type="match status" value="1"/>
</dbReference>
<evidence type="ECO:0000256" key="1">
    <source>
        <dbReference type="ARBA" id="ARBA00023015"/>
    </source>
</evidence>
<dbReference type="AlphaFoldDB" id="A0A1K0FKF9"/>
<reference evidence="6 7" key="1">
    <citation type="submission" date="2016-09" db="EMBL/GenBank/DDBJ databases">
        <title>Couchioplanes caeruleus draft genome sequence.</title>
        <authorList>
            <person name="Sheehan J."/>
            <person name="Caffrey P."/>
        </authorList>
    </citation>
    <scope>NUCLEOTIDE SEQUENCE [LARGE SCALE GENOMIC DNA]</scope>
    <source>
        <strain evidence="6 7">DSM 43634</strain>
    </source>
</reference>
<dbReference type="Pfam" id="PF00440">
    <property type="entry name" value="TetR_N"/>
    <property type="match status" value="1"/>
</dbReference>
<dbReference type="EMBL" id="MEIA01000167">
    <property type="protein sequence ID" value="OJF13224.1"/>
    <property type="molecule type" value="Genomic_DNA"/>
</dbReference>
<dbReference type="Proteomes" id="UP000182486">
    <property type="component" value="Unassembled WGS sequence"/>
</dbReference>
<feature type="domain" description="HTH tetR-type" evidence="5">
    <location>
        <begin position="9"/>
        <end position="67"/>
    </location>
</feature>
<dbReference type="SUPFAM" id="SSF46689">
    <property type="entry name" value="Homeodomain-like"/>
    <property type="match status" value="1"/>
</dbReference>
<dbReference type="PANTHER" id="PTHR30055">
    <property type="entry name" value="HTH-TYPE TRANSCRIPTIONAL REGULATOR RUTR"/>
    <property type="match status" value="1"/>
</dbReference>
<dbReference type="RefSeq" id="WP_071806232.1">
    <property type="nucleotide sequence ID" value="NZ_MEIA01000167.1"/>
</dbReference>
<keyword evidence="1" id="KW-0805">Transcription regulation</keyword>
<dbReference type="GO" id="GO:0000976">
    <property type="term" value="F:transcription cis-regulatory region binding"/>
    <property type="evidence" value="ECO:0007669"/>
    <property type="project" value="TreeGrafter"/>
</dbReference>
<keyword evidence="7" id="KW-1185">Reference proteome</keyword>
<feature type="DNA-binding region" description="H-T-H motif" evidence="4">
    <location>
        <begin position="30"/>
        <end position="49"/>
    </location>
</feature>
<organism evidence="6 7">
    <name type="scientific">Couchioplanes caeruleus subsp. caeruleus</name>
    <dbReference type="NCBI Taxonomy" id="56427"/>
    <lineage>
        <taxon>Bacteria</taxon>
        <taxon>Bacillati</taxon>
        <taxon>Actinomycetota</taxon>
        <taxon>Actinomycetes</taxon>
        <taxon>Micromonosporales</taxon>
        <taxon>Micromonosporaceae</taxon>
        <taxon>Couchioplanes</taxon>
    </lineage>
</organism>
<dbReference type="PANTHER" id="PTHR30055:SF234">
    <property type="entry name" value="HTH-TYPE TRANSCRIPTIONAL REGULATOR BETI"/>
    <property type="match status" value="1"/>
</dbReference>
<dbReference type="GO" id="GO:0003700">
    <property type="term" value="F:DNA-binding transcription factor activity"/>
    <property type="evidence" value="ECO:0007669"/>
    <property type="project" value="TreeGrafter"/>
</dbReference>
<evidence type="ECO:0000256" key="4">
    <source>
        <dbReference type="PROSITE-ProRule" id="PRU00335"/>
    </source>
</evidence>
<evidence type="ECO:0000259" key="5">
    <source>
        <dbReference type="PROSITE" id="PS50977"/>
    </source>
</evidence>
<proteinExistence type="predicted"/>
<name>A0A1K0FKF9_9ACTN</name>
<keyword evidence="3" id="KW-0804">Transcription</keyword>
<dbReference type="Gene3D" id="1.10.357.10">
    <property type="entry name" value="Tetracycline Repressor, domain 2"/>
    <property type="match status" value="1"/>
</dbReference>
<evidence type="ECO:0000256" key="3">
    <source>
        <dbReference type="ARBA" id="ARBA00023163"/>
    </source>
</evidence>
<evidence type="ECO:0000313" key="7">
    <source>
        <dbReference type="Proteomes" id="UP000182486"/>
    </source>
</evidence>